<feature type="domain" description="PglD N-terminal" evidence="4">
    <location>
        <begin position="2"/>
        <end position="68"/>
    </location>
</feature>
<name>A0A511NJ80_9FLAO</name>
<dbReference type="Pfam" id="PF17836">
    <property type="entry name" value="PglD_N"/>
    <property type="match status" value="1"/>
</dbReference>
<dbReference type="EMBL" id="BJXC01000013">
    <property type="protein sequence ID" value="GEM52271.1"/>
    <property type="molecule type" value="Genomic_DNA"/>
</dbReference>
<evidence type="ECO:0000256" key="1">
    <source>
        <dbReference type="ARBA" id="ARBA00007274"/>
    </source>
</evidence>
<evidence type="ECO:0000313" key="6">
    <source>
        <dbReference type="Proteomes" id="UP000321245"/>
    </source>
</evidence>
<feature type="binding site" evidence="3">
    <location>
        <begin position="7"/>
        <end position="9"/>
    </location>
    <ligand>
        <name>substrate</name>
    </ligand>
</feature>
<evidence type="ECO:0000256" key="2">
    <source>
        <dbReference type="PIRSR" id="PIRSR620019-1"/>
    </source>
</evidence>
<feature type="binding site" evidence="3">
    <location>
        <position position="132"/>
    </location>
    <ligand>
        <name>acetyl-CoA</name>
        <dbReference type="ChEBI" id="CHEBI:57288"/>
    </ligand>
</feature>
<dbReference type="STRING" id="1218108.GCA_000382425_02074"/>
<dbReference type="OrthoDB" id="9794407at2"/>
<gene>
    <name evidence="5" type="ORF">EB1_20610</name>
</gene>
<comment type="similarity">
    <text evidence="1">Belongs to the transferase hexapeptide repeat family.</text>
</comment>
<keyword evidence="6" id="KW-1185">Reference proteome</keyword>
<evidence type="ECO:0000256" key="3">
    <source>
        <dbReference type="PIRSR" id="PIRSR620019-2"/>
    </source>
</evidence>
<dbReference type="Gene3D" id="2.160.10.10">
    <property type="entry name" value="Hexapeptide repeat proteins"/>
    <property type="match status" value="1"/>
</dbReference>
<dbReference type="GeneID" id="84650228"/>
<feature type="active site" description="Proton acceptor" evidence="2">
    <location>
        <position position="123"/>
    </location>
</feature>
<dbReference type="PANTHER" id="PTHR43300:SF7">
    <property type="entry name" value="UDP-N-ACETYLBACILLOSAMINE N-ACETYLTRANSFERASE"/>
    <property type="match status" value="1"/>
</dbReference>
<proteinExistence type="inferred from homology"/>
<dbReference type="InterPro" id="IPR020019">
    <property type="entry name" value="AcTrfase_PglD-like"/>
</dbReference>
<feature type="site" description="Increases basicity of active site His" evidence="2">
    <location>
        <position position="124"/>
    </location>
</feature>
<dbReference type="Proteomes" id="UP000321245">
    <property type="component" value="Unassembled WGS sequence"/>
</dbReference>
<dbReference type="InterPro" id="IPR011004">
    <property type="entry name" value="Trimer_LpxA-like_sf"/>
</dbReference>
<dbReference type="GO" id="GO:0016740">
    <property type="term" value="F:transferase activity"/>
    <property type="evidence" value="ECO:0007669"/>
    <property type="project" value="UniProtKB-KW"/>
</dbReference>
<dbReference type="AlphaFoldDB" id="A0A511NJ80"/>
<feature type="binding site" evidence="3">
    <location>
        <position position="58"/>
    </location>
    <ligand>
        <name>substrate</name>
    </ligand>
</feature>
<dbReference type="NCBIfam" id="TIGR03570">
    <property type="entry name" value="NeuD_NnaD"/>
    <property type="match status" value="1"/>
</dbReference>
<keyword evidence="5" id="KW-0808">Transferase</keyword>
<dbReference type="Gene3D" id="3.40.50.20">
    <property type="match status" value="1"/>
</dbReference>
<feature type="binding site" evidence="3">
    <location>
        <position position="153"/>
    </location>
    <ligand>
        <name>acetyl-CoA</name>
        <dbReference type="ChEBI" id="CHEBI:57288"/>
    </ligand>
</feature>
<comment type="caution">
    <text evidence="5">The sequence shown here is derived from an EMBL/GenBank/DDBJ whole genome shotgun (WGS) entry which is preliminary data.</text>
</comment>
<dbReference type="SUPFAM" id="SSF51161">
    <property type="entry name" value="Trimeric LpxA-like enzymes"/>
    <property type="match status" value="1"/>
</dbReference>
<accession>A0A511NJ80</accession>
<dbReference type="InterPro" id="IPR041561">
    <property type="entry name" value="PglD_N"/>
</dbReference>
<sequence length="199" mass="21430">MYLYGASGHGKVIAEIAEENNIKIEAFIDEDLSKDELLDYPILHQVPDEQIETVISIGSNQVRRKIVENNSRFKYKVLIHPKSAVSRRATIGEGTVIMAGVSINTEVVIGKHCIINTNASIDHECIIGDYAHISPSAALAGNVEVDEGTHIGIGSSIIQGIKIGKWCTIGAGAVIINDIPDYAVVVGNPGKILKYNKKG</sequence>
<dbReference type="InterPro" id="IPR001451">
    <property type="entry name" value="Hexapep"/>
</dbReference>
<reference evidence="5 6" key="1">
    <citation type="submission" date="2019-07" db="EMBL/GenBank/DDBJ databases">
        <title>Whole genome shotgun sequence of Empedobacter brevis NBRC 14943.</title>
        <authorList>
            <person name="Hosoyama A."/>
            <person name="Uohara A."/>
            <person name="Ohji S."/>
            <person name="Ichikawa N."/>
        </authorList>
    </citation>
    <scope>NUCLEOTIDE SEQUENCE [LARGE SCALE GENOMIC DNA]</scope>
    <source>
        <strain evidence="5 6">NBRC 14943</strain>
    </source>
</reference>
<evidence type="ECO:0000259" key="4">
    <source>
        <dbReference type="Pfam" id="PF17836"/>
    </source>
</evidence>
<organism evidence="5 6">
    <name type="scientific">Empedobacter brevis NBRC 14943 = ATCC 43319</name>
    <dbReference type="NCBI Taxonomy" id="1218108"/>
    <lineage>
        <taxon>Bacteria</taxon>
        <taxon>Pseudomonadati</taxon>
        <taxon>Bacteroidota</taxon>
        <taxon>Flavobacteriia</taxon>
        <taxon>Flavobacteriales</taxon>
        <taxon>Weeksellaceae</taxon>
        <taxon>Empedobacter</taxon>
    </lineage>
</organism>
<dbReference type="Pfam" id="PF00132">
    <property type="entry name" value="Hexapep"/>
    <property type="match status" value="2"/>
</dbReference>
<evidence type="ECO:0000313" key="5">
    <source>
        <dbReference type="EMBL" id="GEM52271.1"/>
    </source>
</evidence>
<dbReference type="InterPro" id="IPR050179">
    <property type="entry name" value="Trans_hexapeptide_repeat"/>
</dbReference>
<dbReference type="RefSeq" id="WP_019975563.1">
    <property type="nucleotide sequence ID" value="NZ_BJXC01000013.1"/>
</dbReference>
<dbReference type="PANTHER" id="PTHR43300">
    <property type="entry name" value="ACETYLTRANSFERASE"/>
    <property type="match status" value="1"/>
</dbReference>
<dbReference type="CDD" id="cd03360">
    <property type="entry name" value="LbH_AT_putative"/>
    <property type="match status" value="1"/>
</dbReference>
<protein>
    <submittedName>
        <fullName evidence="5">Acetyltransferase</fullName>
    </submittedName>
</protein>